<dbReference type="InterPro" id="IPR029035">
    <property type="entry name" value="DHS-like_NAD/FAD-binding_dom"/>
</dbReference>
<dbReference type="GO" id="GO:0030976">
    <property type="term" value="F:thiamine pyrophosphate binding"/>
    <property type="evidence" value="ECO:0007669"/>
    <property type="project" value="InterPro"/>
</dbReference>
<dbReference type="Proteomes" id="UP000011744">
    <property type="component" value="Unassembled WGS sequence"/>
</dbReference>
<dbReference type="NCBIfam" id="NF006052">
    <property type="entry name" value="PRK08199.1"/>
    <property type="match status" value="1"/>
</dbReference>
<dbReference type="STRING" id="1244869.H261_01002"/>
<dbReference type="AlphaFoldDB" id="M3AG02"/>
<dbReference type="PANTHER" id="PTHR18968:SF120">
    <property type="entry name" value="ACETOLACTATE SYNTHASE LARGE SUBUNIT"/>
    <property type="match status" value="1"/>
</dbReference>
<dbReference type="Pfam" id="PF02775">
    <property type="entry name" value="TPP_enzyme_C"/>
    <property type="match status" value="1"/>
</dbReference>
<feature type="domain" description="Thiamine pyrophosphate enzyme TPP-binding" evidence="5">
    <location>
        <begin position="391"/>
        <end position="536"/>
    </location>
</feature>
<dbReference type="PATRIC" id="fig|1244869.3.peg.191"/>
<dbReference type="PROSITE" id="PS00187">
    <property type="entry name" value="TPP_ENZYMES"/>
    <property type="match status" value="1"/>
</dbReference>
<dbReference type="GO" id="GO:0003984">
    <property type="term" value="F:acetolactate synthase activity"/>
    <property type="evidence" value="ECO:0007669"/>
    <property type="project" value="TreeGrafter"/>
</dbReference>
<comment type="caution">
    <text evidence="7">The sequence shown here is derived from an EMBL/GenBank/DDBJ whole genome shotgun (WGS) entry which is preliminary data.</text>
</comment>
<dbReference type="GO" id="GO:0009097">
    <property type="term" value="P:isoleucine biosynthetic process"/>
    <property type="evidence" value="ECO:0007669"/>
    <property type="project" value="TreeGrafter"/>
</dbReference>
<dbReference type="GO" id="GO:0000287">
    <property type="term" value="F:magnesium ion binding"/>
    <property type="evidence" value="ECO:0007669"/>
    <property type="project" value="InterPro"/>
</dbReference>
<keyword evidence="8" id="KW-1185">Reference proteome</keyword>
<dbReference type="eggNOG" id="COG0028">
    <property type="taxonomic scope" value="Bacteria"/>
</dbReference>
<dbReference type="SUPFAM" id="SSF52518">
    <property type="entry name" value="Thiamin diphosphate-binding fold (THDP-binding)"/>
    <property type="match status" value="2"/>
</dbReference>
<dbReference type="CDD" id="cd07035">
    <property type="entry name" value="TPP_PYR_POX_like"/>
    <property type="match status" value="1"/>
</dbReference>
<name>M3AG02_9PROT</name>
<dbReference type="InterPro" id="IPR012001">
    <property type="entry name" value="Thiamin_PyroP_enz_TPP-bd_dom"/>
</dbReference>
<accession>M3AG02</accession>
<dbReference type="EMBL" id="AONQ01000002">
    <property type="protein sequence ID" value="EME71783.1"/>
    <property type="molecule type" value="Genomic_DNA"/>
</dbReference>
<dbReference type="GO" id="GO:0009099">
    <property type="term" value="P:L-valine biosynthetic process"/>
    <property type="evidence" value="ECO:0007669"/>
    <property type="project" value="TreeGrafter"/>
</dbReference>
<organism evidence="7 8">
    <name type="scientific">Paramagnetospirillum caucaseum</name>
    <dbReference type="NCBI Taxonomy" id="1244869"/>
    <lineage>
        <taxon>Bacteria</taxon>
        <taxon>Pseudomonadati</taxon>
        <taxon>Pseudomonadota</taxon>
        <taxon>Alphaproteobacteria</taxon>
        <taxon>Rhodospirillales</taxon>
        <taxon>Magnetospirillaceae</taxon>
        <taxon>Paramagnetospirillum</taxon>
    </lineage>
</organism>
<evidence type="ECO:0000256" key="1">
    <source>
        <dbReference type="ARBA" id="ARBA00007812"/>
    </source>
</evidence>
<dbReference type="InterPro" id="IPR012000">
    <property type="entry name" value="Thiamin_PyroP_enz_cen_dom"/>
</dbReference>
<dbReference type="Pfam" id="PF02776">
    <property type="entry name" value="TPP_enzyme_N"/>
    <property type="match status" value="1"/>
</dbReference>
<evidence type="ECO:0000313" key="8">
    <source>
        <dbReference type="Proteomes" id="UP000011744"/>
    </source>
</evidence>
<proteinExistence type="inferred from homology"/>
<dbReference type="Gene3D" id="3.40.50.1220">
    <property type="entry name" value="TPP-binding domain"/>
    <property type="match status" value="1"/>
</dbReference>
<reference evidence="7 8" key="1">
    <citation type="journal article" date="2014" name="Genome Announc.">
        <title>Draft Genome Sequence of Magnetospirillum sp. Strain SO-1, a Freshwater Magnetotactic Bacterium Isolated from the Ol'khovka River, Russia.</title>
        <authorList>
            <person name="Grouzdev D.S."/>
            <person name="Dziuba M.V."/>
            <person name="Sukhacheva M.S."/>
            <person name="Mardanov A.V."/>
            <person name="Beletskiy A.V."/>
            <person name="Kuznetsov B.B."/>
            <person name="Skryabin K.G."/>
        </authorList>
    </citation>
    <scope>NUCLEOTIDE SEQUENCE [LARGE SCALE GENOMIC DNA]</scope>
    <source>
        <strain evidence="7 8">SO-1</strain>
    </source>
</reference>
<dbReference type="InterPro" id="IPR011766">
    <property type="entry name" value="TPP_enzyme_TPP-bd"/>
</dbReference>
<dbReference type="RefSeq" id="WP_008613307.1">
    <property type="nucleotide sequence ID" value="NZ_AONQ01000002.1"/>
</dbReference>
<evidence type="ECO:0000259" key="4">
    <source>
        <dbReference type="Pfam" id="PF00205"/>
    </source>
</evidence>
<protein>
    <submittedName>
        <fullName evidence="7">Thiamine pyrophosphate protein</fullName>
    </submittedName>
</protein>
<dbReference type="Pfam" id="PF00205">
    <property type="entry name" value="TPP_enzyme_M"/>
    <property type="match status" value="1"/>
</dbReference>
<dbReference type="InterPro" id="IPR045229">
    <property type="entry name" value="TPP_enz"/>
</dbReference>
<dbReference type="CDD" id="cd00568">
    <property type="entry name" value="TPP_enzymes"/>
    <property type="match status" value="1"/>
</dbReference>
<keyword evidence="2 3" id="KW-0786">Thiamine pyrophosphate</keyword>
<gene>
    <name evidence="7" type="ORF">H261_01002</name>
</gene>
<comment type="similarity">
    <text evidence="1 3">Belongs to the TPP enzyme family.</text>
</comment>
<feature type="domain" description="Thiamine pyrophosphate enzyme N-terminal TPP-binding" evidence="6">
    <location>
        <begin position="9"/>
        <end position="124"/>
    </location>
</feature>
<dbReference type="InterPro" id="IPR000399">
    <property type="entry name" value="TPP-bd_CS"/>
</dbReference>
<dbReference type="InterPro" id="IPR029061">
    <property type="entry name" value="THDP-binding"/>
</dbReference>
<dbReference type="GO" id="GO:0005948">
    <property type="term" value="C:acetolactate synthase complex"/>
    <property type="evidence" value="ECO:0007669"/>
    <property type="project" value="TreeGrafter"/>
</dbReference>
<evidence type="ECO:0000256" key="3">
    <source>
        <dbReference type="RuleBase" id="RU362132"/>
    </source>
</evidence>
<dbReference type="OrthoDB" id="4494979at2"/>
<evidence type="ECO:0000313" key="7">
    <source>
        <dbReference type="EMBL" id="EME71783.1"/>
    </source>
</evidence>
<dbReference type="PANTHER" id="PTHR18968">
    <property type="entry name" value="THIAMINE PYROPHOSPHATE ENZYMES"/>
    <property type="match status" value="1"/>
</dbReference>
<dbReference type="SUPFAM" id="SSF52467">
    <property type="entry name" value="DHS-like NAD/FAD-binding domain"/>
    <property type="match status" value="1"/>
</dbReference>
<evidence type="ECO:0000256" key="2">
    <source>
        <dbReference type="ARBA" id="ARBA00023052"/>
    </source>
</evidence>
<sequence length="560" mass="59895">MSLSGPASRTGGEILADALIGQGADTVTCVPGESFLPFLDAAWDRRDRLKVLAFRHEGGAAYAAEAHGKLTGRPGVCFVGRGPGATHASVGVHTAFQDSTPMVLLIGQVDRPFRGREAFQEVELAQMFRPLAKRVEEITSPDRLPEAVARAFAAALGGRPGPTVLILPEDMLAERAVVADVGRLPPALPHPGPCRLDKMVELLGRAERPLMLVGGGGWNAEAAGLITRFAEGWSLPVAACFRRQDIVDNDSPAYGGELGYSMAPSLGARVREADLILAVGTRLGDIDTHGYSLIEAPNPRQILIHVFPEAEELGRVYRPHLAIVSAMLPFARRAAELEAPPAPRWASWAQAVRADHLANRVPHPCPGTLDMGLVMAEIESRLPDDAIICTGAGNYTGWPQRFHRFRRYPGQLAPANGSMGYGLPAALAAKALYPERMVLAFAGDGCFLMTAQELATAKLHNLAPVILVIDNGMYGTIRMHQEASHPGRALATDLANPDFAALAASYGAWTARVERTEDFTAAFDQALAAGRLALLHLVLDPEAITTRTTLTAIREKAAKT</sequence>
<dbReference type="GO" id="GO:0050660">
    <property type="term" value="F:flavin adenine dinucleotide binding"/>
    <property type="evidence" value="ECO:0007669"/>
    <property type="project" value="TreeGrafter"/>
</dbReference>
<dbReference type="Gene3D" id="3.40.50.970">
    <property type="match status" value="2"/>
</dbReference>
<evidence type="ECO:0000259" key="5">
    <source>
        <dbReference type="Pfam" id="PF02775"/>
    </source>
</evidence>
<feature type="domain" description="Thiamine pyrophosphate enzyme central" evidence="4">
    <location>
        <begin position="196"/>
        <end position="327"/>
    </location>
</feature>
<evidence type="ECO:0000259" key="6">
    <source>
        <dbReference type="Pfam" id="PF02776"/>
    </source>
</evidence>